<gene>
    <name evidence="1" type="ORF">TTEB3V08_LOCUS4991</name>
</gene>
<name>A0A7R9IEK9_9NEOP</name>
<sequence>MKLSSVRPTVPSEKMNSRQTLPMTISTDGLNSDIRGMIMDDLNDPINLELSRVLPLYPAIGARKKPVLIENPAAALTLRTSHDPRDIVASCMSALVGVQPVGAFDESVTWTGGDASPYGHRKAAFLALGGFCCLAKPLTVMNCRYVMDLWSGYSRSVGIDCFSDPDCRVLNDTLLKFQDYVNKTPLFKRTWTAGYIQRFGVEGRKGCPDLEERIDSVFKVAGLVKSSSNTSISK</sequence>
<dbReference type="EMBL" id="OE001515">
    <property type="protein sequence ID" value="CAD7456980.1"/>
    <property type="molecule type" value="Genomic_DNA"/>
</dbReference>
<proteinExistence type="predicted"/>
<organism evidence="1">
    <name type="scientific">Timema tahoe</name>
    <dbReference type="NCBI Taxonomy" id="61484"/>
    <lineage>
        <taxon>Eukaryota</taxon>
        <taxon>Metazoa</taxon>
        <taxon>Ecdysozoa</taxon>
        <taxon>Arthropoda</taxon>
        <taxon>Hexapoda</taxon>
        <taxon>Insecta</taxon>
        <taxon>Pterygota</taxon>
        <taxon>Neoptera</taxon>
        <taxon>Polyneoptera</taxon>
        <taxon>Phasmatodea</taxon>
        <taxon>Timematodea</taxon>
        <taxon>Timematoidea</taxon>
        <taxon>Timematidae</taxon>
        <taxon>Timema</taxon>
    </lineage>
</organism>
<accession>A0A7R9IEK9</accession>
<protein>
    <submittedName>
        <fullName evidence="1">Uncharacterized protein</fullName>
    </submittedName>
</protein>
<reference evidence="1" key="1">
    <citation type="submission" date="2020-11" db="EMBL/GenBank/DDBJ databases">
        <authorList>
            <person name="Tran Van P."/>
        </authorList>
    </citation>
    <scope>NUCLEOTIDE SEQUENCE</scope>
</reference>
<dbReference type="AlphaFoldDB" id="A0A7R9IEK9"/>
<evidence type="ECO:0000313" key="1">
    <source>
        <dbReference type="EMBL" id="CAD7456980.1"/>
    </source>
</evidence>